<feature type="region of interest" description="Disordered" evidence="1">
    <location>
        <begin position="1"/>
        <end position="71"/>
    </location>
</feature>
<organism evidence="2">
    <name type="scientific">Kwoniella pini CBS 10737</name>
    <dbReference type="NCBI Taxonomy" id="1296096"/>
    <lineage>
        <taxon>Eukaryota</taxon>
        <taxon>Fungi</taxon>
        <taxon>Dikarya</taxon>
        <taxon>Basidiomycota</taxon>
        <taxon>Agaricomycotina</taxon>
        <taxon>Tremellomycetes</taxon>
        <taxon>Tremellales</taxon>
        <taxon>Cryptococcaceae</taxon>
        <taxon>Kwoniella</taxon>
    </lineage>
</organism>
<dbReference type="EMBL" id="CP144519">
    <property type="protein sequence ID" value="WWC66578.1"/>
    <property type="molecule type" value="Genomic_DNA"/>
</dbReference>
<dbReference type="RefSeq" id="XP_019014760.1">
    <property type="nucleotide sequence ID" value="XM_019152622.1"/>
</dbReference>
<feature type="compositionally biased region" description="Low complexity" evidence="1">
    <location>
        <begin position="18"/>
        <end position="27"/>
    </location>
</feature>
<reference evidence="2" key="3">
    <citation type="submission" date="2016-07" db="EMBL/GenBank/DDBJ databases">
        <title>Evolution of pathogenesis and genome organization in the Tremellales.</title>
        <authorList>
            <person name="Cuomo C."/>
            <person name="Litvintseva A."/>
            <person name="Heitman J."/>
            <person name="Chen Y."/>
            <person name="Sun S."/>
            <person name="Springer D."/>
            <person name="Dromer F."/>
            <person name="Young S."/>
            <person name="Zeng Q."/>
            <person name="Chapman S."/>
            <person name="Gujja S."/>
            <person name="Saif S."/>
            <person name="Birren B."/>
        </authorList>
    </citation>
    <scope>NUCLEOTIDE SEQUENCE</scope>
    <source>
        <strain evidence="2">CBS 10737</strain>
    </source>
</reference>
<reference evidence="3" key="4">
    <citation type="submission" date="2024-02" db="EMBL/GenBank/DDBJ databases">
        <title>Comparative genomics of Cryptococcus and Kwoniella reveals pathogenesis evolution and contrasting modes of karyotype evolution via chromosome fusion or intercentromeric recombination.</title>
        <authorList>
            <person name="Coelho M.A."/>
            <person name="David-Palma M."/>
            <person name="Shea T."/>
            <person name="Bowers K."/>
            <person name="McGinley-Smith S."/>
            <person name="Mohammad A.W."/>
            <person name="Gnirke A."/>
            <person name="Yurkov A.M."/>
            <person name="Nowrousian M."/>
            <person name="Sun S."/>
            <person name="Cuomo C.A."/>
            <person name="Heitman J."/>
        </authorList>
    </citation>
    <scope>NUCLEOTIDE SEQUENCE</scope>
    <source>
        <strain evidence="3">CBS 10737</strain>
    </source>
</reference>
<gene>
    <name evidence="2" type="ORF">I206_00846</name>
    <name evidence="3" type="ORF">I206_100481</name>
</gene>
<sequence length="133" mass="14977">MKRLTSDSSSNKSPNDTEISSCYSPSPESEETKPKIPSTPKKRGINDKDKNIKKELTPSSKKVKTEKLNDNNGIWDGEKRSLFIDEIISIGYKNANLIEIAQKLGMNKRQLIDQLVPNKSNLRKKVIMAAKTM</sequence>
<keyword evidence="4" id="KW-1185">Reference proteome</keyword>
<evidence type="ECO:0000313" key="4">
    <source>
        <dbReference type="Proteomes" id="UP000094020"/>
    </source>
</evidence>
<protein>
    <submittedName>
        <fullName evidence="2">Uncharacterized protein</fullName>
    </submittedName>
</protein>
<reference evidence="3" key="2">
    <citation type="submission" date="2013-07" db="EMBL/GenBank/DDBJ databases">
        <authorList>
            <consortium name="The Broad Institute Genome Sequencing Platform"/>
            <person name="Cuomo C."/>
            <person name="Litvintseva A."/>
            <person name="Chen Y."/>
            <person name="Heitman J."/>
            <person name="Sun S."/>
            <person name="Springer D."/>
            <person name="Dromer F."/>
            <person name="Young S.K."/>
            <person name="Zeng Q."/>
            <person name="Gargeya S."/>
            <person name="Fitzgerald M."/>
            <person name="Abouelleil A."/>
            <person name="Alvarado L."/>
            <person name="Berlin A.M."/>
            <person name="Chapman S.B."/>
            <person name="Dewar J."/>
            <person name="Goldberg J."/>
            <person name="Griggs A."/>
            <person name="Gujja S."/>
            <person name="Hansen M."/>
            <person name="Howarth C."/>
            <person name="Imamovic A."/>
            <person name="Larimer J."/>
            <person name="McCowan C."/>
            <person name="Murphy C."/>
            <person name="Pearson M."/>
            <person name="Priest M."/>
            <person name="Roberts A."/>
            <person name="Saif S."/>
            <person name="Shea T."/>
            <person name="Sykes S."/>
            <person name="Wortman J."/>
            <person name="Nusbaum C."/>
            <person name="Birren B."/>
        </authorList>
    </citation>
    <scope>NUCLEOTIDE SEQUENCE</scope>
    <source>
        <strain evidence="3">CBS 10737</strain>
    </source>
</reference>
<dbReference type="AlphaFoldDB" id="A0A1B9IDN9"/>
<name>A0A1B9IDN9_9TREE</name>
<evidence type="ECO:0000256" key="1">
    <source>
        <dbReference type="SAM" id="MobiDB-lite"/>
    </source>
</evidence>
<evidence type="ECO:0000313" key="2">
    <source>
        <dbReference type="EMBL" id="OCF53541.1"/>
    </source>
</evidence>
<feature type="compositionally biased region" description="Polar residues" evidence="1">
    <location>
        <begin position="1"/>
        <end position="17"/>
    </location>
</feature>
<accession>A0A1B9IDN9</accession>
<dbReference type="GeneID" id="30169215"/>
<dbReference type="EMBL" id="KI894007">
    <property type="protein sequence ID" value="OCF53541.1"/>
    <property type="molecule type" value="Genomic_DNA"/>
</dbReference>
<evidence type="ECO:0000313" key="3">
    <source>
        <dbReference type="EMBL" id="WWC66578.1"/>
    </source>
</evidence>
<dbReference type="KEGG" id="kpin:30169215"/>
<reference evidence="2" key="1">
    <citation type="submission" date="2013-07" db="EMBL/GenBank/DDBJ databases">
        <title>The Genome Sequence of Cryptococcus pinus CBS10737.</title>
        <authorList>
            <consortium name="The Broad Institute Genome Sequencing Platform"/>
            <person name="Cuomo C."/>
            <person name="Litvintseva A."/>
            <person name="Chen Y."/>
            <person name="Heitman J."/>
            <person name="Sun S."/>
            <person name="Springer D."/>
            <person name="Dromer F."/>
            <person name="Young S.K."/>
            <person name="Zeng Q."/>
            <person name="Gargeya S."/>
            <person name="Fitzgerald M."/>
            <person name="Abouelleil A."/>
            <person name="Alvarado L."/>
            <person name="Berlin A.M."/>
            <person name="Chapman S.B."/>
            <person name="Dewar J."/>
            <person name="Goldberg J."/>
            <person name="Griggs A."/>
            <person name="Gujja S."/>
            <person name="Hansen M."/>
            <person name="Howarth C."/>
            <person name="Imamovic A."/>
            <person name="Larimer J."/>
            <person name="McCowan C."/>
            <person name="Murphy C."/>
            <person name="Pearson M."/>
            <person name="Priest M."/>
            <person name="Roberts A."/>
            <person name="Saif S."/>
            <person name="Shea T."/>
            <person name="Sykes S."/>
            <person name="Wortman J."/>
            <person name="Nusbaum C."/>
            <person name="Birren B."/>
        </authorList>
    </citation>
    <scope>NUCLEOTIDE SEQUENCE [LARGE SCALE GENOMIC DNA]</scope>
    <source>
        <strain evidence="2">CBS 10737</strain>
    </source>
</reference>
<dbReference type="Proteomes" id="UP000094020">
    <property type="component" value="Chromosome 1"/>
</dbReference>
<dbReference type="OrthoDB" id="2564973at2759"/>
<feature type="compositionally biased region" description="Basic and acidic residues" evidence="1">
    <location>
        <begin position="44"/>
        <end position="56"/>
    </location>
</feature>
<proteinExistence type="predicted"/>